<dbReference type="Proteomes" id="UP000184603">
    <property type="component" value="Unassembled WGS sequence"/>
</dbReference>
<dbReference type="PANTHER" id="PTHR14614:SF123">
    <property type="entry name" value="OS04G0645500 PROTEIN"/>
    <property type="match status" value="1"/>
</dbReference>
<gene>
    <name evidence="1" type="ORF">SAMN02745220_03038</name>
</gene>
<dbReference type="Pfam" id="PF10294">
    <property type="entry name" value="Methyltransf_16"/>
    <property type="match status" value="1"/>
</dbReference>
<dbReference type="RefSeq" id="WP_073614449.1">
    <property type="nucleotide sequence ID" value="NZ_FRFE01000015.1"/>
</dbReference>
<dbReference type="OrthoDB" id="5450760at2"/>
<sequence length="230" mass="26344">MDIRTLPEAEREIYNRLRSRHQLYFEPLKLGDDTVRLLKIADLEEFLDGKDPFADVSEFPFWVKLWESAVALASLLHDLPHGNGRRLLELGAGLGAPGLGAAFNGYDVTITDYEDIILDFQRVSIAASGLSGLVRCEMLDWLNPPEMEPFDVLTGAEILFREEFFQPLLNIFLSFLKPDGVILLAHDSGRQSLPKFLELAREHFVIDGKVRRFRKEHKDVTIIINRLRRK</sequence>
<keyword evidence="2" id="KW-1185">Reference proteome</keyword>
<evidence type="ECO:0000313" key="2">
    <source>
        <dbReference type="Proteomes" id="UP000184603"/>
    </source>
</evidence>
<dbReference type="InterPro" id="IPR029063">
    <property type="entry name" value="SAM-dependent_MTases_sf"/>
</dbReference>
<dbReference type="SUPFAM" id="SSF53335">
    <property type="entry name" value="S-adenosyl-L-methionine-dependent methyltransferases"/>
    <property type="match status" value="1"/>
</dbReference>
<name>A0A1M7YAR2_9BACT</name>
<organism evidence="1 2">
    <name type="scientific">Desulfopila aestuarii DSM 18488</name>
    <dbReference type="NCBI Taxonomy" id="1121416"/>
    <lineage>
        <taxon>Bacteria</taxon>
        <taxon>Pseudomonadati</taxon>
        <taxon>Thermodesulfobacteriota</taxon>
        <taxon>Desulfobulbia</taxon>
        <taxon>Desulfobulbales</taxon>
        <taxon>Desulfocapsaceae</taxon>
        <taxon>Desulfopila</taxon>
    </lineage>
</organism>
<evidence type="ECO:0000313" key="1">
    <source>
        <dbReference type="EMBL" id="SHO49714.1"/>
    </source>
</evidence>
<reference evidence="1 2" key="1">
    <citation type="submission" date="2016-12" db="EMBL/GenBank/DDBJ databases">
        <authorList>
            <person name="Song W.-J."/>
            <person name="Kurnit D.M."/>
        </authorList>
    </citation>
    <scope>NUCLEOTIDE SEQUENCE [LARGE SCALE GENOMIC DNA]</scope>
    <source>
        <strain evidence="1 2">DSM 18488</strain>
    </source>
</reference>
<dbReference type="EMBL" id="FRFE01000015">
    <property type="protein sequence ID" value="SHO49714.1"/>
    <property type="molecule type" value="Genomic_DNA"/>
</dbReference>
<protein>
    <submittedName>
        <fullName evidence="1">Predicted nicotinamide N-methyase</fullName>
    </submittedName>
</protein>
<accession>A0A1M7YAR2</accession>
<dbReference type="InterPro" id="IPR019410">
    <property type="entry name" value="Methyltransf_16"/>
</dbReference>
<dbReference type="STRING" id="1121416.SAMN02745220_03038"/>
<dbReference type="Gene3D" id="3.40.50.150">
    <property type="entry name" value="Vaccinia Virus protein VP39"/>
    <property type="match status" value="1"/>
</dbReference>
<proteinExistence type="predicted"/>
<dbReference type="AlphaFoldDB" id="A0A1M7YAR2"/>
<dbReference type="PANTHER" id="PTHR14614">
    <property type="entry name" value="HEPATOCELLULAR CARCINOMA-ASSOCIATED ANTIGEN"/>
    <property type="match status" value="1"/>
</dbReference>